<organism evidence="1 2">
    <name type="scientific">Ameca splendens</name>
    <dbReference type="NCBI Taxonomy" id="208324"/>
    <lineage>
        <taxon>Eukaryota</taxon>
        <taxon>Metazoa</taxon>
        <taxon>Chordata</taxon>
        <taxon>Craniata</taxon>
        <taxon>Vertebrata</taxon>
        <taxon>Euteleostomi</taxon>
        <taxon>Actinopterygii</taxon>
        <taxon>Neopterygii</taxon>
        <taxon>Teleostei</taxon>
        <taxon>Neoteleostei</taxon>
        <taxon>Acanthomorphata</taxon>
        <taxon>Ovalentaria</taxon>
        <taxon>Atherinomorphae</taxon>
        <taxon>Cyprinodontiformes</taxon>
        <taxon>Goodeidae</taxon>
        <taxon>Ameca</taxon>
    </lineage>
</organism>
<accession>A0ABV0YHB5</accession>
<sequence>MKQQSGADQGCRSGEQTCMAPTCPSVSAATRPAFASVRQVSYATIFTVPSASYMRSAPHHSGYLGIINFEPVAPRNNTPLTASLPD</sequence>
<protein>
    <submittedName>
        <fullName evidence="1">Uncharacterized protein</fullName>
    </submittedName>
</protein>
<proteinExistence type="predicted"/>
<evidence type="ECO:0000313" key="1">
    <source>
        <dbReference type="EMBL" id="MEQ2292848.1"/>
    </source>
</evidence>
<dbReference type="Proteomes" id="UP001469553">
    <property type="component" value="Unassembled WGS sequence"/>
</dbReference>
<name>A0ABV0YHB5_9TELE</name>
<reference evidence="1 2" key="1">
    <citation type="submission" date="2021-06" db="EMBL/GenBank/DDBJ databases">
        <authorList>
            <person name="Palmer J.M."/>
        </authorList>
    </citation>
    <scope>NUCLEOTIDE SEQUENCE [LARGE SCALE GENOMIC DNA]</scope>
    <source>
        <strain evidence="1 2">AS_MEX2019</strain>
        <tissue evidence="1">Muscle</tissue>
    </source>
</reference>
<evidence type="ECO:0000313" key="2">
    <source>
        <dbReference type="Proteomes" id="UP001469553"/>
    </source>
</evidence>
<gene>
    <name evidence="1" type="ORF">AMECASPLE_026984</name>
</gene>
<dbReference type="EMBL" id="JAHRIP010031030">
    <property type="protein sequence ID" value="MEQ2292848.1"/>
    <property type="molecule type" value="Genomic_DNA"/>
</dbReference>
<comment type="caution">
    <text evidence="1">The sequence shown here is derived from an EMBL/GenBank/DDBJ whole genome shotgun (WGS) entry which is preliminary data.</text>
</comment>
<keyword evidence="2" id="KW-1185">Reference proteome</keyword>